<keyword evidence="3 4" id="KW-0408">Iron</keyword>
<dbReference type="SUPFAM" id="SSF46626">
    <property type="entry name" value="Cytochrome c"/>
    <property type="match status" value="2"/>
</dbReference>
<reference evidence="6 7" key="1">
    <citation type="submission" date="2016-11" db="EMBL/GenBank/DDBJ databases">
        <authorList>
            <person name="Jaros S."/>
            <person name="Januszkiewicz K."/>
            <person name="Wedrychowicz H."/>
        </authorList>
    </citation>
    <scope>NUCLEOTIDE SEQUENCE [LARGE SCALE GENOMIC DNA]</scope>
    <source>
        <strain evidence="6 7">DSM 14916</strain>
    </source>
</reference>
<dbReference type="GO" id="GO:0046872">
    <property type="term" value="F:metal ion binding"/>
    <property type="evidence" value="ECO:0007669"/>
    <property type="project" value="UniProtKB-KW"/>
</dbReference>
<dbReference type="PANTHER" id="PTHR35008:SF8">
    <property type="entry name" value="ALCOHOL DEHYDROGENASE CYTOCHROME C SUBUNIT"/>
    <property type="match status" value="1"/>
</dbReference>
<evidence type="ECO:0000313" key="6">
    <source>
        <dbReference type="EMBL" id="SHI71297.1"/>
    </source>
</evidence>
<dbReference type="InterPro" id="IPR051459">
    <property type="entry name" value="Cytochrome_c-type_DH"/>
</dbReference>
<keyword evidence="1 4" id="KW-0349">Heme</keyword>
<dbReference type="OrthoDB" id="9811281at2"/>
<dbReference type="STRING" id="198092.SAMN02745194_00907"/>
<dbReference type="GO" id="GO:0020037">
    <property type="term" value="F:heme binding"/>
    <property type="evidence" value="ECO:0007669"/>
    <property type="project" value="InterPro"/>
</dbReference>
<dbReference type="InterPro" id="IPR009056">
    <property type="entry name" value="Cyt_c-like_dom"/>
</dbReference>
<dbReference type="Gene3D" id="1.10.760.10">
    <property type="entry name" value="Cytochrome c-like domain"/>
    <property type="match status" value="2"/>
</dbReference>
<dbReference type="GO" id="GO:0009055">
    <property type="term" value="F:electron transfer activity"/>
    <property type="evidence" value="ECO:0007669"/>
    <property type="project" value="InterPro"/>
</dbReference>
<dbReference type="Proteomes" id="UP000184387">
    <property type="component" value="Unassembled WGS sequence"/>
</dbReference>
<evidence type="ECO:0000256" key="1">
    <source>
        <dbReference type="ARBA" id="ARBA00022617"/>
    </source>
</evidence>
<keyword evidence="7" id="KW-1185">Reference proteome</keyword>
<name>A0A1M6DDD1_9PROT</name>
<protein>
    <submittedName>
        <fullName evidence="6">Cytochrome c, mono-and diheme variants</fullName>
    </submittedName>
</protein>
<sequence>MRKALLLAAILAVLGGGAFWLLSAPRPAFGEEDAARFENGDAARGRLVFMAGQCASCHASPGQPDRLRLGGGLALASPFGTFFPPNISPHPRDGIGGWRGIDLANALMSGVSPDGAHYYPSLPYVAYARMRAEDLRDLMAYLRSLPPVEGRQPPHELPFPFTIRRGIGLWKLLFLDRTTITEDPARDPAWNRGRYLVEALSHCAECHSTRNLLYAVKESARFAGGPDQEGTGFVPNITPHAISAWSVEDIATVLTTGQTPDLRKVGGSMAEVVANMAALPDEDRRAIAVFLRTLPARPTPGLSN</sequence>
<feature type="domain" description="Cytochrome c" evidence="5">
    <location>
        <begin position="40"/>
        <end position="146"/>
    </location>
</feature>
<dbReference type="EMBL" id="FQZF01000004">
    <property type="protein sequence ID" value="SHI71297.1"/>
    <property type="molecule type" value="Genomic_DNA"/>
</dbReference>
<dbReference type="Pfam" id="PF00034">
    <property type="entry name" value="Cytochrom_C"/>
    <property type="match status" value="1"/>
</dbReference>
<evidence type="ECO:0000256" key="3">
    <source>
        <dbReference type="ARBA" id="ARBA00023004"/>
    </source>
</evidence>
<proteinExistence type="predicted"/>
<dbReference type="RefSeq" id="WP_073131934.1">
    <property type="nucleotide sequence ID" value="NZ_FQZF01000004.1"/>
</dbReference>
<organism evidence="6 7">
    <name type="scientific">Muricoccus roseus</name>
    <dbReference type="NCBI Taxonomy" id="198092"/>
    <lineage>
        <taxon>Bacteria</taxon>
        <taxon>Pseudomonadati</taxon>
        <taxon>Pseudomonadota</taxon>
        <taxon>Alphaproteobacteria</taxon>
        <taxon>Acetobacterales</taxon>
        <taxon>Roseomonadaceae</taxon>
        <taxon>Muricoccus</taxon>
    </lineage>
</organism>
<dbReference type="PROSITE" id="PS51007">
    <property type="entry name" value="CYTC"/>
    <property type="match status" value="2"/>
</dbReference>
<dbReference type="InterPro" id="IPR036909">
    <property type="entry name" value="Cyt_c-like_dom_sf"/>
</dbReference>
<evidence type="ECO:0000259" key="5">
    <source>
        <dbReference type="PROSITE" id="PS51007"/>
    </source>
</evidence>
<dbReference type="AlphaFoldDB" id="A0A1M6DDD1"/>
<keyword evidence="2 4" id="KW-0479">Metal-binding</keyword>
<evidence type="ECO:0000256" key="2">
    <source>
        <dbReference type="ARBA" id="ARBA00022723"/>
    </source>
</evidence>
<evidence type="ECO:0000313" key="7">
    <source>
        <dbReference type="Proteomes" id="UP000184387"/>
    </source>
</evidence>
<gene>
    <name evidence="6" type="ORF">SAMN02745194_00907</name>
</gene>
<accession>A0A1M6DDD1</accession>
<evidence type="ECO:0000256" key="4">
    <source>
        <dbReference type="PROSITE-ProRule" id="PRU00433"/>
    </source>
</evidence>
<dbReference type="PANTHER" id="PTHR35008">
    <property type="entry name" value="BLL4482 PROTEIN-RELATED"/>
    <property type="match status" value="1"/>
</dbReference>
<feature type="domain" description="Cytochrome c" evidence="5">
    <location>
        <begin position="188"/>
        <end position="295"/>
    </location>
</feature>